<keyword evidence="8" id="KW-0067">ATP-binding</keyword>
<evidence type="ECO:0000256" key="10">
    <source>
        <dbReference type="ARBA" id="ARBA00032441"/>
    </source>
</evidence>
<comment type="subcellular location">
    <subcellularLocation>
        <location evidence="1">Cytoplasm</location>
    </subcellularLocation>
</comment>
<gene>
    <name evidence="11" type="ORF">SKUN_00506</name>
</gene>
<dbReference type="InterPro" id="IPR003442">
    <property type="entry name" value="T6A_TsaE"/>
</dbReference>
<dbReference type="PANTHER" id="PTHR33540:SF2">
    <property type="entry name" value="TRNA THREONYLCARBAMOYLADENOSINE BIOSYNTHESIS PROTEIN TSAE"/>
    <property type="match status" value="1"/>
</dbReference>
<dbReference type="InterPro" id="IPR027417">
    <property type="entry name" value="P-loop_NTPase"/>
</dbReference>
<dbReference type="GO" id="GO:0005737">
    <property type="term" value="C:cytoplasm"/>
    <property type="evidence" value="ECO:0007669"/>
    <property type="project" value="UniProtKB-SubCell"/>
</dbReference>
<evidence type="ECO:0000256" key="8">
    <source>
        <dbReference type="ARBA" id="ARBA00022840"/>
    </source>
</evidence>
<evidence type="ECO:0000256" key="1">
    <source>
        <dbReference type="ARBA" id="ARBA00004496"/>
    </source>
</evidence>
<evidence type="ECO:0000256" key="6">
    <source>
        <dbReference type="ARBA" id="ARBA00022723"/>
    </source>
</evidence>
<dbReference type="SUPFAM" id="SSF52540">
    <property type="entry name" value="P-loop containing nucleoside triphosphate hydrolases"/>
    <property type="match status" value="1"/>
</dbReference>
<dbReference type="Proteomes" id="UP000062963">
    <property type="component" value="Chromosome"/>
</dbReference>
<dbReference type="GO" id="GO:0046872">
    <property type="term" value="F:metal ion binding"/>
    <property type="evidence" value="ECO:0007669"/>
    <property type="project" value="UniProtKB-KW"/>
</dbReference>
<evidence type="ECO:0000256" key="3">
    <source>
        <dbReference type="ARBA" id="ARBA00019010"/>
    </source>
</evidence>
<dbReference type="AlphaFoldDB" id="A0A0K2JG65"/>
<accession>A0A0K2JG65</accession>
<dbReference type="GO" id="GO:0005524">
    <property type="term" value="F:ATP binding"/>
    <property type="evidence" value="ECO:0007669"/>
    <property type="project" value="UniProtKB-KW"/>
</dbReference>
<keyword evidence="6" id="KW-0479">Metal-binding</keyword>
<evidence type="ECO:0000256" key="4">
    <source>
        <dbReference type="ARBA" id="ARBA00022490"/>
    </source>
</evidence>
<name>A0A0K2JG65_SPIKU</name>
<keyword evidence="9" id="KW-0460">Magnesium</keyword>
<keyword evidence="5" id="KW-0819">tRNA processing</keyword>
<evidence type="ECO:0000256" key="9">
    <source>
        <dbReference type="ARBA" id="ARBA00022842"/>
    </source>
</evidence>
<organism evidence="11 12">
    <name type="scientific">Spiroplasma kunkelii CR2-3x</name>
    <dbReference type="NCBI Taxonomy" id="273035"/>
    <lineage>
        <taxon>Bacteria</taxon>
        <taxon>Bacillati</taxon>
        <taxon>Mycoplasmatota</taxon>
        <taxon>Mollicutes</taxon>
        <taxon>Entomoplasmatales</taxon>
        <taxon>Spiroplasmataceae</taxon>
        <taxon>Spiroplasma</taxon>
    </lineage>
</organism>
<evidence type="ECO:0000256" key="2">
    <source>
        <dbReference type="ARBA" id="ARBA00007599"/>
    </source>
</evidence>
<dbReference type="NCBIfam" id="TIGR00150">
    <property type="entry name" value="T6A_YjeE"/>
    <property type="match status" value="1"/>
</dbReference>
<keyword evidence="7" id="KW-0547">Nucleotide-binding</keyword>
<dbReference type="PANTHER" id="PTHR33540">
    <property type="entry name" value="TRNA THREONYLCARBAMOYLADENOSINE BIOSYNTHESIS PROTEIN TSAE"/>
    <property type="match status" value="1"/>
</dbReference>
<dbReference type="EMBL" id="CP010899">
    <property type="protein sequence ID" value="ALA97407.1"/>
    <property type="molecule type" value="Genomic_DNA"/>
</dbReference>
<dbReference type="Gene3D" id="3.40.50.300">
    <property type="entry name" value="P-loop containing nucleotide triphosphate hydrolases"/>
    <property type="match status" value="1"/>
</dbReference>
<dbReference type="OrthoDB" id="9815896at2"/>
<dbReference type="Pfam" id="PF02367">
    <property type="entry name" value="TsaE"/>
    <property type="match status" value="1"/>
</dbReference>
<reference evidence="11 12" key="1">
    <citation type="journal article" date="2015" name="Genome Announc.">
        <title>Complete Genome Sequence of Spiroplasma kunkelii Strain CR2-3x, Causal Agent of Corn Stunt Disease in Zea mays L.</title>
        <authorList>
            <person name="Davis R.E."/>
            <person name="Shao J."/>
            <person name="Dally E.L."/>
            <person name="Zhao Y."/>
            <person name="Gasparich G.E."/>
            <person name="Gaynor B.J."/>
            <person name="Athey J.C."/>
            <person name="Harrison N.A."/>
            <person name="Donofrio N."/>
        </authorList>
    </citation>
    <scope>NUCLEOTIDE SEQUENCE [LARGE SCALE GENOMIC DNA]</scope>
    <source>
        <strain evidence="11 12">CR2-3x</strain>
    </source>
</reference>
<dbReference type="PATRIC" id="fig|273035.7.peg.604"/>
<proteinExistence type="inferred from homology"/>
<dbReference type="RefSeq" id="WP_053390694.1">
    <property type="nucleotide sequence ID" value="NZ_CP010899.1"/>
</dbReference>
<evidence type="ECO:0000313" key="12">
    <source>
        <dbReference type="Proteomes" id="UP000062963"/>
    </source>
</evidence>
<protein>
    <recommendedName>
        <fullName evidence="3">tRNA threonylcarbamoyladenosine biosynthesis protein TsaE</fullName>
    </recommendedName>
    <alternativeName>
        <fullName evidence="10">t(6)A37 threonylcarbamoyladenosine biosynthesis protein TsaE</fullName>
    </alternativeName>
</protein>
<keyword evidence="4" id="KW-0963">Cytoplasm</keyword>
<dbReference type="KEGG" id="skn:SKUN_00506"/>
<evidence type="ECO:0000256" key="5">
    <source>
        <dbReference type="ARBA" id="ARBA00022694"/>
    </source>
</evidence>
<evidence type="ECO:0000256" key="7">
    <source>
        <dbReference type="ARBA" id="ARBA00022741"/>
    </source>
</evidence>
<evidence type="ECO:0000313" key="11">
    <source>
        <dbReference type="EMBL" id="ALA97407.1"/>
    </source>
</evidence>
<comment type="similarity">
    <text evidence="2">Belongs to the TsaE family.</text>
</comment>
<sequence length="153" mass="17516">MKIIVKNKIATKLLADKIATFLHPNLCLLLDGPLAAGKTTFTKYLLKALGVTTPVTSPTFLIMQQYMTNQQVIINHMDCYRLLVLEQEEEWEMYFEHFSDSINIIEWPAGISNQLSSKYEVIKITIKIINEDERIFTIKTNNKHLQSALGKEG</sequence>
<keyword evidence="12" id="KW-1185">Reference proteome</keyword>
<dbReference type="STRING" id="273035.SKUN_00506"/>
<dbReference type="GO" id="GO:0002949">
    <property type="term" value="P:tRNA threonylcarbamoyladenosine modification"/>
    <property type="evidence" value="ECO:0007669"/>
    <property type="project" value="InterPro"/>
</dbReference>